<keyword evidence="2" id="KW-0597">Phosphoprotein</keyword>
<accession>A9KJZ6</accession>
<gene>
    <name evidence="4" type="ordered locus">Cphy_2202</name>
</gene>
<dbReference type="eggNOG" id="COG1020">
    <property type="taxonomic scope" value="Bacteria"/>
</dbReference>
<dbReference type="Gene3D" id="1.10.1200.10">
    <property type="entry name" value="ACP-like"/>
    <property type="match status" value="1"/>
</dbReference>
<evidence type="ECO:0000256" key="2">
    <source>
        <dbReference type="ARBA" id="ARBA00022553"/>
    </source>
</evidence>
<dbReference type="InterPro" id="IPR009081">
    <property type="entry name" value="PP-bd_ACP"/>
</dbReference>
<name>A9KJZ6_LACP7</name>
<dbReference type="EMBL" id="CP000885">
    <property type="protein sequence ID" value="ABX42568.1"/>
    <property type="molecule type" value="Genomic_DNA"/>
</dbReference>
<dbReference type="KEGG" id="cpy:Cphy_2202"/>
<keyword evidence="5" id="KW-1185">Reference proteome</keyword>
<dbReference type="STRING" id="357809.Cphy_2202"/>
<dbReference type="Pfam" id="PF00550">
    <property type="entry name" value="PP-binding"/>
    <property type="match status" value="1"/>
</dbReference>
<dbReference type="SUPFAM" id="SSF47336">
    <property type="entry name" value="ACP-like"/>
    <property type="match status" value="1"/>
</dbReference>
<dbReference type="PANTHER" id="PTHR44845:SF7">
    <property type="entry name" value="PLIPASTATIN SYNTHASE SUBUNIT D"/>
    <property type="match status" value="1"/>
</dbReference>
<organism evidence="4 5">
    <name type="scientific">Lachnoclostridium phytofermentans (strain ATCC 700394 / DSM 18823 / ISDg)</name>
    <name type="common">Clostridium phytofermentans</name>
    <dbReference type="NCBI Taxonomy" id="357809"/>
    <lineage>
        <taxon>Bacteria</taxon>
        <taxon>Bacillati</taxon>
        <taxon>Bacillota</taxon>
        <taxon>Clostridia</taxon>
        <taxon>Lachnospirales</taxon>
        <taxon>Lachnospiraceae</taxon>
    </lineage>
</organism>
<keyword evidence="1" id="KW-0596">Phosphopantetheine</keyword>
<dbReference type="AlphaFoldDB" id="A9KJZ6"/>
<dbReference type="Proteomes" id="UP000000370">
    <property type="component" value="Chromosome"/>
</dbReference>
<dbReference type="HOGENOM" id="CLU_2205486_0_0_9"/>
<evidence type="ECO:0000259" key="3">
    <source>
        <dbReference type="PROSITE" id="PS50075"/>
    </source>
</evidence>
<evidence type="ECO:0000313" key="5">
    <source>
        <dbReference type="Proteomes" id="UP000000370"/>
    </source>
</evidence>
<dbReference type="PROSITE" id="PS50075">
    <property type="entry name" value="CARRIER"/>
    <property type="match status" value="1"/>
</dbReference>
<dbReference type="InterPro" id="IPR036736">
    <property type="entry name" value="ACP-like_sf"/>
</dbReference>
<protein>
    <submittedName>
        <fullName evidence="4">Phosphopantetheine-binding</fullName>
    </submittedName>
</protein>
<proteinExistence type="predicted"/>
<dbReference type="RefSeq" id="WP_012200222.1">
    <property type="nucleotide sequence ID" value="NC_010001.1"/>
</dbReference>
<reference evidence="5" key="1">
    <citation type="submission" date="2007-11" db="EMBL/GenBank/DDBJ databases">
        <title>Complete genome sequence of Clostridium phytofermentans ISDg.</title>
        <authorList>
            <person name="Leschine S.B."/>
            <person name="Warnick T.A."/>
            <person name="Blanchard J.L."/>
            <person name="Schnell D.J."/>
            <person name="Petit E.L."/>
            <person name="LaTouf W.G."/>
            <person name="Copeland A."/>
            <person name="Lucas S."/>
            <person name="Lapidus A."/>
            <person name="Barry K."/>
            <person name="Glavina del Rio T."/>
            <person name="Dalin E."/>
            <person name="Tice H."/>
            <person name="Pitluck S."/>
            <person name="Kiss H."/>
            <person name="Brettin T."/>
            <person name="Bruce D."/>
            <person name="Detter J.C."/>
            <person name="Han C."/>
            <person name="Kuske C."/>
            <person name="Schmutz J."/>
            <person name="Larimer F."/>
            <person name="Land M."/>
            <person name="Hauser L."/>
            <person name="Kyrpides N."/>
            <person name="Kim E.A."/>
            <person name="Richardson P."/>
        </authorList>
    </citation>
    <scope>NUCLEOTIDE SEQUENCE [LARGE SCALE GENOMIC DNA]</scope>
    <source>
        <strain evidence="5">ATCC 700394 / DSM 18823 / ISDg</strain>
    </source>
</reference>
<feature type="domain" description="Carrier" evidence="3">
    <location>
        <begin position="1"/>
        <end position="68"/>
    </location>
</feature>
<evidence type="ECO:0000313" key="4">
    <source>
        <dbReference type="EMBL" id="ABX42568.1"/>
    </source>
</evidence>
<dbReference type="PANTHER" id="PTHR44845">
    <property type="entry name" value="CARRIER DOMAIN-CONTAINING PROTEIN"/>
    <property type="match status" value="1"/>
</dbReference>
<sequence length="107" mass="12470">MVATIWKEVLGYDTFSIHDSFFDMGGDSLKIRSVYFHIEKLLPGKITIVDLFTYSTIFQLAKFLDDNNNEKINKTNKLSDELHNLVTDLKDGKQSLEEIIERYNHLQ</sequence>
<evidence type="ECO:0000256" key="1">
    <source>
        <dbReference type="ARBA" id="ARBA00022450"/>
    </source>
</evidence>